<dbReference type="Gene3D" id="1.25.40.10">
    <property type="entry name" value="Tetratricopeptide repeat domain"/>
    <property type="match status" value="1"/>
</dbReference>
<dbReference type="InterPro" id="IPR011646">
    <property type="entry name" value="KAP_P-loop"/>
</dbReference>
<dbReference type="InterPro" id="IPR011990">
    <property type="entry name" value="TPR-like_helical_dom_sf"/>
</dbReference>
<protein>
    <submittedName>
        <fullName evidence="3">KAP family P-loop domain-containing protein</fullName>
    </submittedName>
    <submittedName>
        <fullName evidence="2">KAP-like P-loop domain-containing protein</fullName>
    </submittedName>
</protein>
<gene>
    <name evidence="2" type="ORF">ATL45_2160</name>
    <name evidence="3" type="ORF">SAMN05421805_112160</name>
</gene>
<evidence type="ECO:0000259" key="1">
    <source>
        <dbReference type="Pfam" id="PF07693"/>
    </source>
</evidence>
<keyword evidence="5" id="KW-1185">Reference proteome</keyword>
<dbReference type="Pfam" id="PF07693">
    <property type="entry name" value="KAP_NTPase"/>
    <property type="match status" value="1"/>
</dbReference>
<dbReference type="STRING" id="455193.SAMN05421805_112160"/>
<name>A0A1I5G8Y0_9PSEU</name>
<reference evidence="2 5" key="2">
    <citation type="submission" date="2018-10" db="EMBL/GenBank/DDBJ databases">
        <title>Sequencing the genomes of 1000 actinobacteria strains.</title>
        <authorList>
            <person name="Klenk H.-P."/>
        </authorList>
    </citation>
    <scope>NUCLEOTIDE SEQUENCE [LARGE SCALE GENOMIC DNA]</scope>
    <source>
        <strain evidence="2 5">DSM 45119</strain>
    </source>
</reference>
<proteinExistence type="predicted"/>
<dbReference type="AlphaFoldDB" id="A0A1I5G8Y0"/>
<dbReference type="Proteomes" id="UP000199398">
    <property type="component" value="Unassembled WGS sequence"/>
</dbReference>
<accession>A0A1I5G8Y0</accession>
<dbReference type="OrthoDB" id="414967at2"/>
<evidence type="ECO:0000313" key="3">
    <source>
        <dbReference type="EMBL" id="SFO32538.1"/>
    </source>
</evidence>
<evidence type="ECO:0000313" key="2">
    <source>
        <dbReference type="EMBL" id="RKT83865.1"/>
    </source>
</evidence>
<dbReference type="RefSeq" id="WP_093156531.1">
    <property type="nucleotide sequence ID" value="NZ_FOUP01000012.1"/>
</dbReference>
<reference evidence="3 4" key="1">
    <citation type="submission" date="2016-10" db="EMBL/GenBank/DDBJ databases">
        <authorList>
            <person name="de Groot N.N."/>
        </authorList>
    </citation>
    <scope>NUCLEOTIDE SEQUENCE [LARGE SCALE GENOMIC DNA]</scope>
    <source>
        <strain evidence="3 4">CPCC 201259</strain>
    </source>
</reference>
<organism evidence="3 4">
    <name type="scientific">Saccharopolyspora antimicrobica</name>
    <dbReference type="NCBI Taxonomy" id="455193"/>
    <lineage>
        <taxon>Bacteria</taxon>
        <taxon>Bacillati</taxon>
        <taxon>Actinomycetota</taxon>
        <taxon>Actinomycetes</taxon>
        <taxon>Pseudonocardiales</taxon>
        <taxon>Pseudonocardiaceae</taxon>
        <taxon>Saccharopolyspora</taxon>
    </lineage>
</organism>
<dbReference type="SUPFAM" id="SSF52540">
    <property type="entry name" value="P-loop containing nucleoside triphosphate hydrolases"/>
    <property type="match status" value="1"/>
</dbReference>
<dbReference type="EMBL" id="FOUP01000012">
    <property type="protein sequence ID" value="SFO32538.1"/>
    <property type="molecule type" value="Genomic_DNA"/>
</dbReference>
<dbReference type="Proteomes" id="UP000270697">
    <property type="component" value="Unassembled WGS sequence"/>
</dbReference>
<dbReference type="Gene3D" id="3.40.50.300">
    <property type="entry name" value="P-loop containing nucleotide triphosphate hydrolases"/>
    <property type="match status" value="1"/>
</dbReference>
<sequence length="815" mass="92213">MTSSKPRFVSQAPARAEDGQERLFRTREKFHNNLEHIADHIVYSQAGGGGNDGWGSSMTFAIYGEWGSGKSTSLEYIKYLAAEAAKRNELQQPRFTHFSAPVWERHGDVRAALSYEILHQFAPGQLGLFAGKLSQLRGVEVSSPVAYTHEDADFYANVAYFDALGRIPSAPPLLEEWIRAEIRQENADNPVPPYVVLVDDLDRCSPKFTAELLAAMNYWDTSTSIDLFFILAASREHLLASLREHLPLGARYPEQALEKYVHVEIAVPRMLSDHREIGDYLAVLFEQAVQRADLDSERRLEFVEFLRQSVERYPNGPLAPLLEYERGSTTPRSIKHRLNTFLTEFAPQAKLTDELLKQWVVKAFWPDFWSEHVRPASADPDGAAFGATLERVTAIGDVLLPQCHLEHGELVPMVEFLARSMGIDPVPPELAVYLAREPRFAYRSPEEGVAIDNTEAQFHRQKAQQLREPADYDAYRLSLLAEQEFRNGDSDKARECLLEIARIAENSGTERVSTGRAALIAERMMETELALRLYNHALRIESDNYNLIYNYLDFVLSEQLSEQLSELLPQVEALLERLRTGESDLPPDQVKALVVRLGVVKDMPEAQLQAGIDELLDHLSEEPTFEGLTTILRIGHDVLGPQRIRRACRVVAESGLNDEELYRTLRLLADGLGSFSDNTEEVESAEIYRFLLFSGISQVREADEDTIALKNNLSMQLVGLNFHRAAALLLQEVYAFRPNDLATRRALAQILDRLGWEQEATGVMLGHEVSDIPLEPEPEVAHRFDPDIDPWWERLVRSGLEPPEGRGPDWLRLSR</sequence>
<dbReference type="EMBL" id="RBXX01000002">
    <property type="protein sequence ID" value="RKT83865.1"/>
    <property type="molecule type" value="Genomic_DNA"/>
</dbReference>
<feature type="domain" description="KAP NTPase" evidence="1">
    <location>
        <begin position="34"/>
        <end position="341"/>
    </location>
</feature>
<evidence type="ECO:0000313" key="5">
    <source>
        <dbReference type="Proteomes" id="UP000270697"/>
    </source>
</evidence>
<evidence type="ECO:0000313" key="4">
    <source>
        <dbReference type="Proteomes" id="UP000199398"/>
    </source>
</evidence>
<dbReference type="InterPro" id="IPR027417">
    <property type="entry name" value="P-loop_NTPase"/>
</dbReference>